<dbReference type="InterPro" id="IPR023533">
    <property type="entry name" value="RimK"/>
</dbReference>
<evidence type="ECO:0000256" key="2">
    <source>
        <dbReference type="ARBA" id="ARBA00022598"/>
    </source>
</evidence>
<feature type="binding site" evidence="9">
    <location>
        <position position="274"/>
    </location>
    <ligand>
        <name>Mn(2+)</name>
        <dbReference type="ChEBI" id="CHEBI:29035"/>
        <label>2</label>
    </ligand>
</feature>
<evidence type="ECO:0000313" key="13">
    <source>
        <dbReference type="Proteomes" id="UP000254620"/>
    </source>
</evidence>
<dbReference type="Gene3D" id="3.30.470.20">
    <property type="entry name" value="ATP-grasp fold, B domain"/>
    <property type="match status" value="1"/>
</dbReference>
<keyword evidence="2 9" id="KW-0436">Ligase</keyword>
<keyword evidence="7 9" id="KW-0648">Protein biosynthesis</keyword>
<sequence>MKLLMLCREPRLYSCQRLKAAAESCGHQMDILDPNRFILKLNEKNRVGKPPHFQLYYQSARDAKADLLPEYDGVLPRFGSASTQMGCAVLQHLQAQGVACLNEVEPFLKARDKWQSLQLLLQRGIAVPPSLLAGNETQPKESLELIGSPTILKTLSGSQGIGVILAESASSANSIVETLTHSNVPVLMQQFIAEAQGGDVRCFVVDGKVIAAMERKGQNGEFRANIHRGGVGEQVWLSEEEKHIAISATQALGLDVAGVDLIRSRQGLLVLEVNASPGLEMIEKTSGLDIALQMILHLERKIRARSKNVEEISR</sequence>
<comment type="cofactor">
    <cofactor evidence="1">
        <name>Mn(2+)</name>
        <dbReference type="ChEBI" id="CHEBI:29035"/>
    </cofactor>
</comment>
<dbReference type="GO" id="GO:0009432">
    <property type="term" value="P:SOS response"/>
    <property type="evidence" value="ECO:0007669"/>
    <property type="project" value="TreeGrafter"/>
</dbReference>
<dbReference type="GO" id="GO:0005524">
    <property type="term" value="F:ATP binding"/>
    <property type="evidence" value="ECO:0007669"/>
    <property type="project" value="UniProtKB-UniRule"/>
</dbReference>
<dbReference type="Proteomes" id="UP000254620">
    <property type="component" value="Unassembled WGS sequence"/>
</dbReference>
<name>A0A0F5EZ11_AVIPA</name>
<dbReference type="PROSITE" id="PS50975">
    <property type="entry name" value="ATP_GRASP"/>
    <property type="match status" value="1"/>
</dbReference>
<organism evidence="12 13">
    <name type="scientific">Avibacterium paragallinarum</name>
    <name type="common">Haemophilus gallinarum</name>
    <dbReference type="NCBI Taxonomy" id="728"/>
    <lineage>
        <taxon>Bacteria</taxon>
        <taxon>Pseudomonadati</taxon>
        <taxon>Pseudomonadota</taxon>
        <taxon>Gammaproteobacteria</taxon>
        <taxon>Pasteurellales</taxon>
        <taxon>Pasteurellaceae</taxon>
        <taxon>Avibacterium</taxon>
    </lineage>
</organism>
<feature type="binding site" evidence="9">
    <location>
        <position position="153"/>
    </location>
    <ligand>
        <name>ATP</name>
        <dbReference type="ChEBI" id="CHEBI:30616"/>
    </ligand>
</feature>
<dbReference type="InterPro" id="IPR011761">
    <property type="entry name" value="ATP-grasp"/>
</dbReference>
<gene>
    <name evidence="12" type="primary">lysX</name>
    <name evidence="9" type="synonym">rimK</name>
    <name evidence="11" type="ORF">EIG79_08745</name>
    <name evidence="12" type="ORF">NCTC10926_01016</name>
</gene>
<dbReference type="PANTHER" id="PTHR21621">
    <property type="entry name" value="RIBOSOMAL PROTEIN S6 MODIFICATION PROTEIN"/>
    <property type="match status" value="1"/>
</dbReference>
<protein>
    <recommendedName>
        <fullName evidence="9">Probable alpha-L-glutamate ligase</fullName>
        <ecNumber evidence="9">6.3.2.-</ecNumber>
    </recommendedName>
</protein>
<feature type="binding site" evidence="9">
    <location>
        <position position="199"/>
    </location>
    <ligand>
        <name>ATP</name>
        <dbReference type="ChEBI" id="CHEBI:30616"/>
    </ligand>
</feature>
<evidence type="ECO:0000259" key="10">
    <source>
        <dbReference type="PROSITE" id="PS50975"/>
    </source>
</evidence>
<reference evidence="11 14" key="2">
    <citation type="submission" date="2018-11" db="EMBL/GenBank/DDBJ databases">
        <title>Sequencing Av. paragallinarum serogroups.</title>
        <authorList>
            <person name="Hellmuth J.E."/>
            <person name="Boucher C.E."/>
            <person name="Cason E.D."/>
        </authorList>
    </citation>
    <scope>NUCLEOTIDE SEQUENCE [LARGE SCALE GENOMIC DNA]</scope>
    <source>
        <strain evidence="11 14">SA-3</strain>
    </source>
</reference>
<dbReference type="InterPro" id="IPR004666">
    <property type="entry name" value="Rp_bS6_RimK/Lys_biosynth_LsyX"/>
</dbReference>
<dbReference type="GO" id="GO:0006412">
    <property type="term" value="P:translation"/>
    <property type="evidence" value="ECO:0007669"/>
    <property type="project" value="UniProtKB-KW"/>
</dbReference>
<dbReference type="EC" id="6.3.2.-" evidence="9"/>
<dbReference type="Proteomes" id="UP000294229">
    <property type="component" value="Unassembled WGS sequence"/>
</dbReference>
<dbReference type="Pfam" id="PF18030">
    <property type="entry name" value="Rimk_N"/>
    <property type="match status" value="1"/>
</dbReference>
<evidence type="ECO:0000256" key="8">
    <source>
        <dbReference type="ARBA" id="ARBA00023211"/>
    </source>
</evidence>
<dbReference type="AlphaFoldDB" id="A0A0F5EZ11"/>
<dbReference type="PANTHER" id="PTHR21621:SF7">
    <property type="entry name" value="RIBOSOMAL PROTEIN BS6--L-GLUTAMATE LIGASE"/>
    <property type="match status" value="1"/>
</dbReference>
<dbReference type="GO" id="GO:0046872">
    <property type="term" value="F:metal ion binding"/>
    <property type="evidence" value="ECO:0007669"/>
    <property type="project" value="UniProtKB-KW"/>
</dbReference>
<evidence type="ECO:0000256" key="6">
    <source>
        <dbReference type="ARBA" id="ARBA00022842"/>
    </source>
</evidence>
<feature type="binding site" evidence="9">
    <location>
        <position position="272"/>
    </location>
    <ligand>
        <name>Mg(2+)</name>
        <dbReference type="ChEBI" id="CHEBI:18420"/>
        <label>1</label>
    </ligand>
</feature>
<dbReference type="OrthoDB" id="3865600at2"/>
<dbReference type="EMBL" id="RQXS01000044">
    <property type="protein sequence ID" value="RZN57696.1"/>
    <property type="molecule type" value="Genomic_DNA"/>
</dbReference>
<feature type="binding site" evidence="9">
    <location>
        <position position="260"/>
    </location>
    <ligand>
        <name>Mg(2+)</name>
        <dbReference type="ChEBI" id="CHEBI:18420"/>
        <label>1</label>
    </ligand>
</feature>
<keyword evidence="6 9" id="KW-0460">Magnesium</keyword>
<dbReference type="STRING" id="728.VY92_07285"/>
<dbReference type="HAMAP" id="MF_01552">
    <property type="entry name" value="RimK"/>
    <property type="match status" value="1"/>
</dbReference>
<dbReference type="InterPro" id="IPR041107">
    <property type="entry name" value="Rimk_N"/>
</dbReference>
<dbReference type="Gene3D" id="3.40.50.20">
    <property type="match status" value="1"/>
</dbReference>
<dbReference type="SUPFAM" id="SSF56059">
    <property type="entry name" value="Glutathione synthetase ATP-binding domain-like"/>
    <property type="match status" value="1"/>
</dbReference>
<reference evidence="12 13" key="1">
    <citation type="submission" date="2018-06" db="EMBL/GenBank/DDBJ databases">
        <authorList>
            <consortium name="Pathogen Informatics"/>
            <person name="Doyle S."/>
        </authorList>
    </citation>
    <scope>NUCLEOTIDE SEQUENCE [LARGE SCALE GENOMIC DNA]</scope>
    <source>
        <strain evidence="12 13">NCTC10926</strain>
    </source>
</reference>
<comment type="cofactor">
    <cofactor evidence="9">
        <name>Mg(2+)</name>
        <dbReference type="ChEBI" id="CHEBI:18420"/>
    </cofactor>
    <cofactor evidence="9">
        <name>Mn(2+)</name>
        <dbReference type="ChEBI" id="CHEBI:29035"/>
    </cofactor>
    <text evidence="9">Binds 2 magnesium or manganese ions per subunit.</text>
</comment>
<comment type="similarity">
    <text evidence="9">Belongs to the RimK family.</text>
</comment>
<dbReference type="NCBIfam" id="TIGR00768">
    <property type="entry name" value="rimK_fam"/>
    <property type="match status" value="1"/>
</dbReference>
<accession>A0A0F5EZ11</accession>
<dbReference type="InterPro" id="IPR013651">
    <property type="entry name" value="ATP-grasp_RimK-type"/>
</dbReference>
<keyword evidence="3 9" id="KW-0479">Metal-binding</keyword>
<proteinExistence type="inferred from homology"/>
<dbReference type="GO" id="GO:0018169">
    <property type="term" value="F:ribosomal S6-glutamic acid ligase activity"/>
    <property type="evidence" value="ECO:0007669"/>
    <property type="project" value="TreeGrafter"/>
</dbReference>
<evidence type="ECO:0000256" key="3">
    <source>
        <dbReference type="ARBA" id="ARBA00022723"/>
    </source>
</evidence>
<dbReference type="Gene3D" id="3.30.1490.20">
    <property type="entry name" value="ATP-grasp fold, A domain"/>
    <property type="match status" value="1"/>
</dbReference>
<evidence type="ECO:0000313" key="12">
    <source>
        <dbReference type="EMBL" id="SUU97619.1"/>
    </source>
</evidence>
<feature type="binding site" evidence="9">
    <location>
        <position position="272"/>
    </location>
    <ligand>
        <name>Mn(2+)</name>
        <dbReference type="ChEBI" id="CHEBI:29035"/>
        <label>2</label>
    </ligand>
</feature>
<feature type="binding site" evidence="9">
    <location>
        <begin position="223"/>
        <end position="225"/>
    </location>
    <ligand>
        <name>ATP</name>
        <dbReference type="ChEBI" id="CHEBI:30616"/>
    </ligand>
</feature>
<feature type="binding site" evidence="9">
    <location>
        <position position="272"/>
    </location>
    <ligand>
        <name>Mg(2+)</name>
        <dbReference type="ChEBI" id="CHEBI:18420"/>
        <label>2</label>
    </ligand>
</feature>
<dbReference type="GO" id="GO:0005737">
    <property type="term" value="C:cytoplasm"/>
    <property type="evidence" value="ECO:0007669"/>
    <property type="project" value="TreeGrafter"/>
</dbReference>
<evidence type="ECO:0000256" key="9">
    <source>
        <dbReference type="HAMAP-Rule" id="MF_01552"/>
    </source>
</evidence>
<evidence type="ECO:0000256" key="7">
    <source>
        <dbReference type="ARBA" id="ARBA00022917"/>
    </source>
</evidence>
<evidence type="ECO:0000256" key="4">
    <source>
        <dbReference type="ARBA" id="ARBA00022741"/>
    </source>
</evidence>
<keyword evidence="5 9" id="KW-0067">ATP-binding</keyword>
<feature type="domain" description="ATP-grasp" evidence="10">
    <location>
        <begin position="117"/>
        <end position="299"/>
    </location>
</feature>
<feature type="binding site" evidence="9">
    <location>
        <begin position="190"/>
        <end position="191"/>
    </location>
    <ligand>
        <name>ATP</name>
        <dbReference type="ChEBI" id="CHEBI:30616"/>
    </ligand>
</feature>
<feature type="binding site" evidence="9">
    <location>
        <position position="272"/>
    </location>
    <ligand>
        <name>Mn(2+)</name>
        <dbReference type="ChEBI" id="CHEBI:29035"/>
        <label>1</label>
    </ligand>
</feature>
<evidence type="ECO:0000256" key="1">
    <source>
        <dbReference type="ARBA" id="ARBA00001936"/>
    </source>
</evidence>
<feature type="binding site" evidence="9">
    <location>
        <position position="260"/>
    </location>
    <ligand>
        <name>Mn(2+)</name>
        <dbReference type="ChEBI" id="CHEBI:29035"/>
        <label>1</label>
    </ligand>
</feature>
<evidence type="ECO:0000313" key="14">
    <source>
        <dbReference type="Proteomes" id="UP000294229"/>
    </source>
</evidence>
<dbReference type="RefSeq" id="WP_046098066.1">
    <property type="nucleotide sequence ID" value="NZ_CP173229.1"/>
</dbReference>
<keyword evidence="4 9" id="KW-0547">Nucleotide-binding</keyword>
<dbReference type="EMBL" id="UFSW01000001">
    <property type="protein sequence ID" value="SUU97619.1"/>
    <property type="molecule type" value="Genomic_DNA"/>
</dbReference>
<dbReference type="Pfam" id="PF08443">
    <property type="entry name" value="RimK"/>
    <property type="match status" value="1"/>
</dbReference>
<dbReference type="InterPro" id="IPR013815">
    <property type="entry name" value="ATP_grasp_subdomain_1"/>
</dbReference>
<keyword evidence="8 9" id="KW-0464">Manganese</keyword>
<evidence type="ECO:0000256" key="5">
    <source>
        <dbReference type="ARBA" id="ARBA00022840"/>
    </source>
</evidence>
<dbReference type="eggNOG" id="COG0189">
    <property type="taxonomic scope" value="Bacteria"/>
</dbReference>
<evidence type="ECO:0000313" key="11">
    <source>
        <dbReference type="EMBL" id="RZN57696.1"/>
    </source>
</evidence>
<feature type="binding site" evidence="9">
    <location>
        <position position="274"/>
    </location>
    <ligand>
        <name>Mg(2+)</name>
        <dbReference type="ChEBI" id="CHEBI:18420"/>
        <label>2</label>
    </ligand>
</feature>